<name>A0ABP8SGN0_9ACTN</name>
<reference evidence="3" key="1">
    <citation type="journal article" date="2019" name="Int. J. Syst. Evol. Microbiol.">
        <title>The Global Catalogue of Microorganisms (GCM) 10K type strain sequencing project: providing services to taxonomists for standard genome sequencing and annotation.</title>
        <authorList>
            <consortium name="The Broad Institute Genomics Platform"/>
            <consortium name="The Broad Institute Genome Sequencing Center for Infectious Disease"/>
            <person name="Wu L."/>
            <person name="Ma J."/>
        </authorList>
    </citation>
    <scope>NUCLEOTIDE SEQUENCE [LARGE SCALE GENOMIC DNA]</scope>
    <source>
        <strain evidence="3">JCM 3175</strain>
    </source>
</reference>
<evidence type="ECO:0000256" key="1">
    <source>
        <dbReference type="SAM" id="MobiDB-lite"/>
    </source>
</evidence>
<gene>
    <name evidence="2" type="ORF">GCM10023176_24400</name>
</gene>
<dbReference type="Proteomes" id="UP001500307">
    <property type="component" value="Unassembled WGS sequence"/>
</dbReference>
<dbReference type="EMBL" id="BAABGU010000011">
    <property type="protein sequence ID" value="GAA4568939.1"/>
    <property type="molecule type" value="Genomic_DNA"/>
</dbReference>
<feature type="region of interest" description="Disordered" evidence="1">
    <location>
        <begin position="39"/>
        <end position="79"/>
    </location>
</feature>
<evidence type="ECO:0000313" key="2">
    <source>
        <dbReference type="EMBL" id="GAA4568939.1"/>
    </source>
</evidence>
<sequence>MLVGADVERAVRLEQRAIDGVPGLIYYYRNNYNNRAGCTRRWNRGTPQGTDKIRFHSGPPVTAADPGAGTGRRARAVRC</sequence>
<accession>A0ABP8SGN0</accession>
<comment type="caution">
    <text evidence="2">The sequence shown here is derived from an EMBL/GenBank/DDBJ whole genome shotgun (WGS) entry which is preliminary data.</text>
</comment>
<keyword evidence="3" id="KW-1185">Reference proteome</keyword>
<proteinExistence type="predicted"/>
<protein>
    <submittedName>
        <fullName evidence="2">Uncharacterized protein</fullName>
    </submittedName>
</protein>
<evidence type="ECO:0000313" key="3">
    <source>
        <dbReference type="Proteomes" id="UP001500307"/>
    </source>
</evidence>
<organism evidence="2 3">
    <name type="scientific">Micromonospora coerulea</name>
    <dbReference type="NCBI Taxonomy" id="47856"/>
    <lineage>
        <taxon>Bacteria</taxon>
        <taxon>Bacillati</taxon>
        <taxon>Actinomycetota</taxon>
        <taxon>Actinomycetes</taxon>
        <taxon>Micromonosporales</taxon>
        <taxon>Micromonosporaceae</taxon>
        <taxon>Micromonospora</taxon>
    </lineage>
</organism>